<dbReference type="GO" id="GO:0015697">
    <property type="term" value="P:quaternary ammonium group transport"/>
    <property type="evidence" value="ECO:0007669"/>
    <property type="project" value="UniProtKB-ARBA"/>
</dbReference>
<dbReference type="RefSeq" id="WP_054359422.1">
    <property type="nucleotide sequence ID" value="NZ_LJYW01000001.1"/>
</dbReference>
<dbReference type="GO" id="GO:0043190">
    <property type="term" value="C:ATP-binding cassette (ABC) transporter complex"/>
    <property type="evidence" value="ECO:0007669"/>
    <property type="project" value="InterPro"/>
</dbReference>
<dbReference type="SUPFAM" id="SSF50331">
    <property type="entry name" value="MOP-like"/>
    <property type="match status" value="1"/>
</dbReference>
<evidence type="ECO:0000256" key="4">
    <source>
        <dbReference type="ARBA" id="ARBA00022840"/>
    </source>
</evidence>
<dbReference type="GO" id="GO:0022857">
    <property type="term" value="F:transmembrane transporter activity"/>
    <property type="evidence" value="ECO:0007669"/>
    <property type="project" value="InterPro"/>
</dbReference>
<dbReference type="Pfam" id="PF00005">
    <property type="entry name" value="ABC_tran"/>
    <property type="match status" value="1"/>
</dbReference>
<dbReference type="InterPro" id="IPR003439">
    <property type="entry name" value="ABC_transporter-like_ATP-bd"/>
</dbReference>
<evidence type="ECO:0000313" key="6">
    <source>
        <dbReference type="EMBL" id="KPL53257.1"/>
    </source>
</evidence>
<dbReference type="EMBL" id="LJYW01000001">
    <property type="protein sequence ID" value="KPL53257.1"/>
    <property type="molecule type" value="Genomic_DNA"/>
</dbReference>
<dbReference type="Pfam" id="PF08402">
    <property type="entry name" value="TOBE_2"/>
    <property type="match status" value="1"/>
</dbReference>
<dbReference type="STRING" id="665126.ABB55_14410"/>
<dbReference type="GO" id="GO:0016887">
    <property type="term" value="F:ATP hydrolysis activity"/>
    <property type="evidence" value="ECO:0007669"/>
    <property type="project" value="InterPro"/>
</dbReference>
<evidence type="ECO:0000259" key="5">
    <source>
        <dbReference type="PROSITE" id="PS50893"/>
    </source>
</evidence>
<evidence type="ECO:0000256" key="1">
    <source>
        <dbReference type="ARBA" id="ARBA00005417"/>
    </source>
</evidence>
<dbReference type="Gene3D" id="3.40.50.300">
    <property type="entry name" value="P-loop containing nucleotide triphosphate hydrolases"/>
    <property type="match status" value="1"/>
</dbReference>
<dbReference type="InterPro" id="IPR027417">
    <property type="entry name" value="P-loop_NTPase"/>
</dbReference>
<reference evidence="6 7" key="1">
    <citation type="submission" date="2015-09" db="EMBL/GenBank/DDBJ databases">
        <authorList>
            <consortium name="Swine Surveillance"/>
        </authorList>
    </citation>
    <scope>NUCLEOTIDE SEQUENCE [LARGE SCALE GENOMIC DNA]</scope>
    <source>
        <strain evidence="6 7">16</strain>
    </source>
</reference>
<dbReference type="PANTHER" id="PTHR42781:SF4">
    <property type="entry name" value="SPERMIDINE_PUTRESCINE IMPORT ATP-BINDING PROTEIN POTA"/>
    <property type="match status" value="1"/>
</dbReference>
<gene>
    <name evidence="6" type="ORF">ABB55_14410</name>
</gene>
<dbReference type="InterPro" id="IPR017871">
    <property type="entry name" value="ABC_transporter-like_CS"/>
</dbReference>
<keyword evidence="7" id="KW-1185">Reference proteome</keyword>
<dbReference type="InterPro" id="IPR003593">
    <property type="entry name" value="AAA+_ATPase"/>
</dbReference>
<dbReference type="PROSITE" id="PS50893">
    <property type="entry name" value="ABC_TRANSPORTER_2"/>
    <property type="match status" value="1"/>
</dbReference>
<dbReference type="InterPro" id="IPR013611">
    <property type="entry name" value="Transp-assoc_OB_typ2"/>
</dbReference>
<keyword evidence="2" id="KW-0813">Transport</keyword>
<dbReference type="Gene3D" id="2.40.50.100">
    <property type="match status" value="1"/>
</dbReference>
<keyword evidence="4" id="KW-0067">ATP-binding</keyword>
<proteinExistence type="inferred from homology"/>
<evidence type="ECO:0000256" key="3">
    <source>
        <dbReference type="ARBA" id="ARBA00022741"/>
    </source>
</evidence>
<dbReference type="SMART" id="SM00382">
    <property type="entry name" value="AAA"/>
    <property type="match status" value="1"/>
</dbReference>
<sequence length="350" mass="38266">MIELKSLSKTFGNVKAVSDISLDVADGSFTSFIGPSGSGKSTLLSMIAGFDQPTSGTIRLHGKDVSKLPSSERNIGMVFQNYALFPHLSVFENVAFPLRVRNMDARTLTSRVHEALESVGLKGFEARWPKQLSGGQQQRVALARAFVFGPEVLLMDEPLGALDKNLREHMQSEIKALQRRLAVSVIYVTHDQGEALAMSDNVVVMSDGRIQQVGAPAEVYRRPQSKFVAQFLGETNLLEYDLVSRGLSGPIGRLANGAAFVLPDNITDAASGTLSLRPEEIEFADPAESGCRHARIEETVFLGDCMRCRVDYQGLPLWVKLPATVMRSVPRVGQNVALHWNEASLVPLDD</sequence>
<dbReference type="GO" id="GO:0005524">
    <property type="term" value="F:ATP binding"/>
    <property type="evidence" value="ECO:0007669"/>
    <property type="project" value="UniProtKB-KW"/>
</dbReference>
<comment type="caution">
    <text evidence="6">The sequence shown here is derived from an EMBL/GenBank/DDBJ whole genome shotgun (WGS) entry which is preliminary data.</text>
</comment>
<name>A0A0N8GF40_9HYPH</name>
<dbReference type="SUPFAM" id="SSF52540">
    <property type="entry name" value="P-loop containing nucleoside triphosphate hydrolases"/>
    <property type="match status" value="1"/>
</dbReference>
<organism evidence="6 7">
    <name type="scientific">Prosthecodimorpha hirschii</name>
    <dbReference type="NCBI Taxonomy" id="665126"/>
    <lineage>
        <taxon>Bacteria</taxon>
        <taxon>Pseudomonadati</taxon>
        <taxon>Pseudomonadota</taxon>
        <taxon>Alphaproteobacteria</taxon>
        <taxon>Hyphomicrobiales</taxon>
        <taxon>Ancalomicrobiaceae</taxon>
        <taxon>Prosthecodimorpha</taxon>
    </lineage>
</organism>
<dbReference type="FunFam" id="3.40.50.300:FF:000425">
    <property type="entry name" value="Probable ABC transporter, ATP-binding subunit"/>
    <property type="match status" value="1"/>
</dbReference>
<dbReference type="InterPro" id="IPR050093">
    <property type="entry name" value="ABC_SmlMolc_Importer"/>
</dbReference>
<feature type="domain" description="ABC transporter" evidence="5">
    <location>
        <begin position="2"/>
        <end position="232"/>
    </location>
</feature>
<dbReference type="PROSITE" id="PS00211">
    <property type="entry name" value="ABC_TRANSPORTER_1"/>
    <property type="match status" value="1"/>
</dbReference>
<dbReference type="AlphaFoldDB" id="A0A0N8GF40"/>
<dbReference type="PANTHER" id="PTHR42781">
    <property type="entry name" value="SPERMIDINE/PUTRESCINE IMPORT ATP-BINDING PROTEIN POTA"/>
    <property type="match status" value="1"/>
</dbReference>
<evidence type="ECO:0000313" key="7">
    <source>
        <dbReference type="Proteomes" id="UP000048984"/>
    </source>
</evidence>
<dbReference type="Proteomes" id="UP000048984">
    <property type="component" value="Unassembled WGS sequence"/>
</dbReference>
<protein>
    <recommendedName>
        <fullName evidence="5">ABC transporter domain-containing protein</fullName>
    </recommendedName>
</protein>
<reference evidence="6 7" key="2">
    <citation type="submission" date="2015-10" db="EMBL/GenBank/DDBJ databases">
        <title>Draft Genome Sequence of Prosthecomicrobium hirschii ATCC 27832.</title>
        <authorList>
            <person name="Daniel J."/>
            <person name="Givan S.A."/>
            <person name="Brun Y.V."/>
            <person name="Brown P.J."/>
        </authorList>
    </citation>
    <scope>NUCLEOTIDE SEQUENCE [LARGE SCALE GENOMIC DNA]</scope>
    <source>
        <strain evidence="6 7">16</strain>
    </source>
</reference>
<evidence type="ECO:0000256" key="2">
    <source>
        <dbReference type="ARBA" id="ARBA00022448"/>
    </source>
</evidence>
<accession>A0A0N8GF40</accession>
<keyword evidence="3" id="KW-0547">Nucleotide-binding</keyword>
<comment type="similarity">
    <text evidence="1">Belongs to the ABC transporter superfamily.</text>
</comment>
<dbReference type="InterPro" id="IPR008995">
    <property type="entry name" value="Mo/tungstate-bd_C_term_dom"/>
</dbReference>